<evidence type="ECO:0000313" key="1">
    <source>
        <dbReference type="EMBL" id="MBP5855683.1"/>
    </source>
</evidence>
<dbReference type="EMBL" id="JAGMWN010000001">
    <property type="protein sequence ID" value="MBP5855683.1"/>
    <property type="molecule type" value="Genomic_DNA"/>
</dbReference>
<accession>A0A8J7SGE9</accession>
<organism evidence="1 2">
    <name type="scientific">Marivibrio halodurans</name>
    <dbReference type="NCBI Taxonomy" id="2039722"/>
    <lineage>
        <taxon>Bacteria</taxon>
        <taxon>Pseudomonadati</taxon>
        <taxon>Pseudomonadota</taxon>
        <taxon>Alphaproteobacteria</taxon>
        <taxon>Rhodospirillales</taxon>
        <taxon>Rhodospirillaceae</taxon>
        <taxon>Marivibrio</taxon>
    </lineage>
</organism>
<dbReference type="AlphaFoldDB" id="A0A8J7SGE9"/>
<comment type="caution">
    <text evidence="1">The sequence shown here is derived from an EMBL/GenBank/DDBJ whole genome shotgun (WGS) entry which is preliminary data.</text>
</comment>
<protein>
    <submittedName>
        <fullName evidence="1">Uncharacterized protein</fullName>
    </submittedName>
</protein>
<proteinExistence type="predicted"/>
<sequence>MSSKKLDAVNRILEVVGEEPVNSLQSGDPDAEAAERFVDRTSTDIQSIGWFENTEENWMLVPDAKGHIDMPKGTLKVDTVGADKVTDVVLRGDRLYDRRNRTFVFDAGVLADVVLKRPFEELSHQMCRYIAAHAARLYQQSEIGSTVLDKFVVAEERDAWTDLLWADAEAEDGNVLTDNRHAHMITHRKNRFYGA</sequence>
<dbReference type="Pfam" id="PF17212">
    <property type="entry name" value="Tube"/>
    <property type="match status" value="1"/>
</dbReference>
<evidence type="ECO:0000313" key="2">
    <source>
        <dbReference type="Proteomes" id="UP000672602"/>
    </source>
</evidence>
<gene>
    <name evidence="1" type="ORF">KAJ83_01580</name>
</gene>
<dbReference type="RefSeq" id="WP_210680260.1">
    <property type="nucleotide sequence ID" value="NZ_JAGMWN010000001.1"/>
</dbReference>
<dbReference type="Proteomes" id="UP000672602">
    <property type="component" value="Unassembled WGS sequence"/>
</dbReference>
<reference evidence="1" key="1">
    <citation type="submission" date="2021-04" db="EMBL/GenBank/DDBJ databases">
        <authorList>
            <person name="Zhang D.-C."/>
        </authorList>
    </citation>
    <scope>NUCLEOTIDE SEQUENCE</scope>
    <source>
        <strain evidence="1">CGMCC 1.15697</strain>
    </source>
</reference>
<dbReference type="InterPro" id="IPR033767">
    <property type="entry name" value="Tail_Gp11"/>
</dbReference>
<keyword evidence="2" id="KW-1185">Reference proteome</keyword>
<name>A0A8J7SGE9_9PROT</name>